<evidence type="ECO:0000256" key="2">
    <source>
        <dbReference type="PROSITE-ProRule" id="PRU00520"/>
    </source>
</evidence>
<dbReference type="Pfam" id="PF08443">
    <property type="entry name" value="RimK"/>
    <property type="match status" value="1"/>
</dbReference>
<dbReference type="Pfam" id="PF00708">
    <property type="entry name" value="Acylphosphatase"/>
    <property type="match status" value="1"/>
</dbReference>
<evidence type="ECO:0000313" key="6">
    <source>
        <dbReference type="EMBL" id="MBU9712956.1"/>
    </source>
</evidence>
<keyword evidence="6" id="KW-0378">Hydrolase</keyword>
<dbReference type="PANTHER" id="PTHR21621:SF0">
    <property type="entry name" value="BETA-CITRYLGLUTAMATE SYNTHASE B-RELATED"/>
    <property type="match status" value="1"/>
</dbReference>
<dbReference type="EMBL" id="JAHQCS010000118">
    <property type="protein sequence ID" value="MBU9712956.1"/>
    <property type="molecule type" value="Genomic_DNA"/>
</dbReference>
<sequence length="481" mass="54385">MVYEKIQLLPDLNEEVVENIYGFRLCSYLVALEGWRRGLQLTWYKDETDLCKLDKLNSSTQGKFFSLSNGEDIHYFFRSRGDKVSNKSVRICQNKEKTKEILSENGVPVPKGRVISVDHEEEISNYAKGVKYPVVIKPINGSMGKGVYTNIKNKDELINVVNNLRSEYNYTEYIIEKYYPGKEYRIYVVGDKVVGATRRVPANIVGDGVSTVNELIEMKNMERKKNPYLNPKPIKVDFEVSKCLETIGYTVHSIPQKEEVVYLREKSNLSSGGDPLDATDELTPAIKQIAVNSLKALPSIPHAGVDIIVDPKSDKKGVVLEVNATAEIGFHLFPIKGEARDVPGAIIDYYFPETIGKNKSIFYFNYESTIDPLKSWVTEQVVMSCPPEGLIYGKRYIVSGKLKNVGYMTFIRRQALQKKLNGFTQKVCDGKIEVVVFSESEKIVLDFENTCLKGSKKSIVNNLEVEDINPIPPVKLGFEIR</sequence>
<dbReference type="PROSITE" id="PS51160">
    <property type="entry name" value="ACYLPHOSPHATASE_3"/>
    <property type="match status" value="1"/>
</dbReference>
<keyword evidence="7" id="KW-1185">Reference proteome</keyword>
<evidence type="ECO:0000259" key="5">
    <source>
        <dbReference type="PROSITE" id="PS51160"/>
    </source>
</evidence>
<dbReference type="RefSeq" id="WP_217067130.1">
    <property type="nucleotide sequence ID" value="NZ_JAHQCS010000118.1"/>
</dbReference>
<dbReference type="PANTHER" id="PTHR21621">
    <property type="entry name" value="RIBOSOMAL PROTEIN S6 MODIFICATION PROTEIN"/>
    <property type="match status" value="1"/>
</dbReference>
<evidence type="ECO:0000256" key="1">
    <source>
        <dbReference type="PROSITE-ProRule" id="PRU00409"/>
    </source>
</evidence>
<evidence type="ECO:0000313" key="7">
    <source>
        <dbReference type="Proteomes" id="UP000784880"/>
    </source>
</evidence>
<dbReference type="Proteomes" id="UP000784880">
    <property type="component" value="Unassembled WGS sequence"/>
</dbReference>
<dbReference type="InterPro" id="IPR013651">
    <property type="entry name" value="ATP-grasp_RimK-type"/>
</dbReference>
<proteinExistence type="inferred from homology"/>
<feature type="domain" description="Acylphosphatase-like" evidence="5">
    <location>
        <begin position="393"/>
        <end position="481"/>
    </location>
</feature>
<organism evidence="6 7">
    <name type="scientific">Evansella tamaricis</name>
    <dbReference type="NCBI Taxonomy" id="2069301"/>
    <lineage>
        <taxon>Bacteria</taxon>
        <taxon>Bacillati</taxon>
        <taxon>Bacillota</taxon>
        <taxon>Bacilli</taxon>
        <taxon>Bacillales</taxon>
        <taxon>Bacillaceae</taxon>
        <taxon>Evansella</taxon>
    </lineage>
</organism>
<protein>
    <submittedName>
        <fullName evidence="6">Acylphosphatase</fullName>
        <ecNumber evidence="6">3.6.1.7</ecNumber>
    </submittedName>
</protein>
<evidence type="ECO:0000259" key="4">
    <source>
        <dbReference type="PROSITE" id="PS50975"/>
    </source>
</evidence>
<evidence type="ECO:0000256" key="3">
    <source>
        <dbReference type="RuleBase" id="RU004168"/>
    </source>
</evidence>
<keyword evidence="1" id="KW-0067">ATP-binding</keyword>
<dbReference type="InterPro" id="IPR011761">
    <property type="entry name" value="ATP-grasp"/>
</dbReference>
<reference evidence="6 7" key="1">
    <citation type="submission" date="2021-06" db="EMBL/GenBank/DDBJ databases">
        <title>Bacillus sp. RD4P76, an endophyte from a halophyte.</title>
        <authorList>
            <person name="Sun J.-Q."/>
        </authorList>
    </citation>
    <scope>NUCLEOTIDE SEQUENCE [LARGE SCALE GENOMIC DNA]</scope>
    <source>
        <strain evidence="6 7">CGMCC 1.15917</strain>
    </source>
</reference>
<dbReference type="EC" id="3.6.1.7" evidence="6"/>
<name>A0ABS6JH55_9BACI</name>
<accession>A0ABS6JH55</accession>
<comment type="caution">
    <text evidence="6">The sequence shown here is derived from an EMBL/GenBank/DDBJ whole genome shotgun (WGS) entry which is preliminary data.</text>
</comment>
<comment type="caution">
    <text evidence="2">Lacks conserved residue(s) required for the propagation of feature annotation.</text>
</comment>
<dbReference type="PROSITE" id="PS50975">
    <property type="entry name" value="ATP_GRASP"/>
    <property type="match status" value="1"/>
</dbReference>
<comment type="similarity">
    <text evidence="3">Belongs to the acylphosphatase family.</text>
</comment>
<feature type="domain" description="ATP-grasp" evidence="4">
    <location>
        <begin position="99"/>
        <end position="351"/>
    </location>
</feature>
<gene>
    <name evidence="6" type="ORF">KS419_14595</name>
</gene>
<keyword evidence="1" id="KW-0547">Nucleotide-binding</keyword>
<dbReference type="InterPro" id="IPR001792">
    <property type="entry name" value="Acylphosphatase-like_dom"/>
</dbReference>
<dbReference type="GO" id="GO:0003998">
    <property type="term" value="F:acylphosphatase activity"/>
    <property type="evidence" value="ECO:0007669"/>
    <property type="project" value="UniProtKB-EC"/>
</dbReference>